<evidence type="ECO:0000256" key="2">
    <source>
        <dbReference type="ARBA" id="ARBA00022603"/>
    </source>
</evidence>
<dbReference type="GO" id="GO:0006396">
    <property type="term" value="P:RNA processing"/>
    <property type="evidence" value="ECO:0007669"/>
    <property type="project" value="InterPro"/>
</dbReference>
<dbReference type="OrthoDB" id="9794400at2"/>
<evidence type="ECO:0000313" key="6">
    <source>
        <dbReference type="EMBL" id="SDF72958.1"/>
    </source>
</evidence>
<dbReference type="Gene3D" id="3.40.1280.10">
    <property type="match status" value="1"/>
</dbReference>
<dbReference type="GO" id="GO:0005829">
    <property type="term" value="C:cytosol"/>
    <property type="evidence" value="ECO:0007669"/>
    <property type="project" value="TreeGrafter"/>
</dbReference>
<dbReference type="InterPro" id="IPR001537">
    <property type="entry name" value="SpoU_MeTrfase"/>
</dbReference>
<keyword evidence="3 6" id="KW-0808">Transferase</keyword>
<feature type="domain" description="RNA 2-O ribose methyltransferase substrate binding" evidence="5">
    <location>
        <begin position="3"/>
        <end position="79"/>
    </location>
</feature>
<dbReference type="AlphaFoldDB" id="A0A1G7NFV5"/>
<reference evidence="6 7" key="1">
    <citation type="submission" date="2016-10" db="EMBL/GenBank/DDBJ databases">
        <authorList>
            <person name="de Groot N.N."/>
        </authorList>
    </citation>
    <scope>NUCLEOTIDE SEQUENCE [LARGE SCALE GENOMIC DNA]</scope>
    <source>
        <strain evidence="6 7">GAS232</strain>
    </source>
</reference>
<dbReference type="InterPro" id="IPR004441">
    <property type="entry name" value="rRNA_MeTrfase_TrmH"/>
</dbReference>
<dbReference type="Proteomes" id="UP000182427">
    <property type="component" value="Chromosome I"/>
</dbReference>
<accession>A0A1G7NFV5</accession>
<protein>
    <submittedName>
        <fullName evidence="6">23S rRNA (Guanosine2251-2'-O)-methyltransferase</fullName>
    </submittedName>
</protein>
<feature type="region of interest" description="Disordered" evidence="4">
    <location>
        <begin position="242"/>
        <end position="263"/>
    </location>
</feature>
<dbReference type="FunFam" id="3.40.1280.10:FF:000008">
    <property type="entry name" value="Group 3 RNA methyltransferase TrmH"/>
    <property type="match status" value="1"/>
</dbReference>
<dbReference type="Pfam" id="PF00588">
    <property type="entry name" value="SpoU_methylase"/>
    <property type="match status" value="1"/>
</dbReference>
<dbReference type="InterPro" id="IPR029064">
    <property type="entry name" value="Ribosomal_eL30-like_sf"/>
</dbReference>
<dbReference type="NCBIfam" id="TIGR00186">
    <property type="entry name" value="rRNA_methyl_3"/>
    <property type="match status" value="1"/>
</dbReference>
<dbReference type="CDD" id="cd18103">
    <property type="entry name" value="SpoU-like_RlmB"/>
    <property type="match status" value="1"/>
</dbReference>
<name>A0A1G7NFV5_9BACT</name>
<dbReference type="InterPro" id="IPR029026">
    <property type="entry name" value="tRNA_m1G_MTases_N"/>
</dbReference>
<evidence type="ECO:0000256" key="4">
    <source>
        <dbReference type="SAM" id="MobiDB-lite"/>
    </source>
</evidence>
<dbReference type="Gene3D" id="3.30.1330.30">
    <property type="match status" value="1"/>
</dbReference>
<gene>
    <name evidence="6" type="ORF">SAMN05444167_3134</name>
</gene>
<dbReference type="PANTHER" id="PTHR46429">
    <property type="entry name" value="23S RRNA (GUANOSINE-2'-O-)-METHYLTRANSFERASE RLMB"/>
    <property type="match status" value="1"/>
</dbReference>
<evidence type="ECO:0000259" key="5">
    <source>
        <dbReference type="SMART" id="SM00967"/>
    </source>
</evidence>
<keyword evidence="7" id="KW-1185">Reference proteome</keyword>
<dbReference type="GO" id="GO:0032259">
    <property type="term" value="P:methylation"/>
    <property type="evidence" value="ECO:0007669"/>
    <property type="project" value="UniProtKB-KW"/>
</dbReference>
<comment type="similarity">
    <text evidence="1">Belongs to the class IV-like SAM-binding methyltransferase superfamily. RNA methyltransferase TrmH family.</text>
</comment>
<sequence length="263" mass="28548">MEILFGLHPVTEAVRVRPKDLDHITVLSGPTNPRVAALLDLCRSARVRVSYGSREELQRMSRSENHGGAVAFLKERKLLTIEDLIHSGGDAKRFFLALDGVEDPHNMGALLRTADGAGVDGVLLPERRSAPLSGAAAKASAGATEHVRAAKVTNLVRSLEELKKHNIWIIGLDERGTMDYDQFDFNTDICLVMGREGAGLHDLTKRTCDFLLRIPMAGAVPSLNVSVAGAVVMYEAARQRRVKQRPADEAPAKASKPRKGLGS</sequence>
<dbReference type="InterPro" id="IPR029028">
    <property type="entry name" value="Alpha/beta_knot_MTases"/>
</dbReference>
<organism evidence="6 7">
    <name type="scientific">Terriglobus roseus</name>
    <dbReference type="NCBI Taxonomy" id="392734"/>
    <lineage>
        <taxon>Bacteria</taxon>
        <taxon>Pseudomonadati</taxon>
        <taxon>Acidobacteriota</taxon>
        <taxon>Terriglobia</taxon>
        <taxon>Terriglobales</taxon>
        <taxon>Acidobacteriaceae</taxon>
        <taxon>Terriglobus</taxon>
    </lineage>
</organism>
<keyword evidence="2 6" id="KW-0489">Methyltransferase</keyword>
<dbReference type="SUPFAM" id="SSF75217">
    <property type="entry name" value="alpha/beta knot"/>
    <property type="match status" value="1"/>
</dbReference>
<evidence type="ECO:0000313" key="7">
    <source>
        <dbReference type="Proteomes" id="UP000182427"/>
    </source>
</evidence>
<dbReference type="EMBL" id="LT629690">
    <property type="protein sequence ID" value="SDF72958.1"/>
    <property type="molecule type" value="Genomic_DNA"/>
</dbReference>
<proteinExistence type="inferred from homology"/>
<dbReference type="GO" id="GO:0008173">
    <property type="term" value="F:RNA methyltransferase activity"/>
    <property type="evidence" value="ECO:0007669"/>
    <property type="project" value="InterPro"/>
</dbReference>
<dbReference type="RefSeq" id="WP_083345968.1">
    <property type="nucleotide sequence ID" value="NZ_LT629690.1"/>
</dbReference>
<dbReference type="SMART" id="SM00967">
    <property type="entry name" value="SpoU_sub_bind"/>
    <property type="match status" value="1"/>
</dbReference>
<evidence type="ECO:0000256" key="3">
    <source>
        <dbReference type="ARBA" id="ARBA00022679"/>
    </source>
</evidence>
<evidence type="ECO:0000256" key="1">
    <source>
        <dbReference type="ARBA" id="ARBA00007228"/>
    </source>
</evidence>
<dbReference type="InterPro" id="IPR013123">
    <property type="entry name" value="SpoU_subst-bd"/>
</dbReference>
<dbReference type="SUPFAM" id="SSF55315">
    <property type="entry name" value="L30e-like"/>
    <property type="match status" value="1"/>
</dbReference>
<dbReference type="PANTHER" id="PTHR46429:SF1">
    <property type="entry name" value="23S RRNA (GUANOSINE-2'-O-)-METHYLTRANSFERASE RLMB"/>
    <property type="match status" value="1"/>
</dbReference>
<dbReference type="GO" id="GO:0003723">
    <property type="term" value="F:RNA binding"/>
    <property type="evidence" value="ECO:0007669"/>
    <property type="project" value="InterPro"/>
</dbReference>
<dbReference type="Pfam" id="PF08032">
    <property type="entry name" value="SpoU_sub_bind"/>
    <property type="match status" value="1"/>
</dbReference>